<sequence length="97" mass="11472">MSLSVRSEDKRVMIVLDRIFDFSEAKTFRDAYVKNVANEYVVDFRNTEYIESSGLGILLNMYRYFEGEKLSLMLVNCRPQIKRVLLISRFESKFKIS</sequence>
<comment type="caution">
    <text evidence="2">The sequence shown here is derived from an EMBL/GenBank/DDBJ whole genome shotgun (WGS) entry which is preliminary data.</text>
</comment>
<dbReference type="PANTHER" id="PTHR33495">
    <property type="entry name" value="ANTI-SIGMA FACTOR ANTAGONIST TM_1081-RELATED-RELATED"/>
    <property type="match status" value="1"/>
</dbReference>
<dbReference type="GO" id="GO:0043856">
    <property type="term" value="F:anti-sigma factor antagonist activity"/>
    <property type="evidence" value="ECO:0007669"/>
    <property type="project" value="TreeGrafter"/>
</dbReference>
<protein>
    <submittedName>
        <fullName evidence="2">Anti-anti-sigma regulatory factor</fullName>
    </submittedName>
</protein>
<dbReference type="PANTHER" id="PTHR33495:SF15">
    <property type="entry name" value="STAS DOMAIN-CONTAINING PROTEIN"/>
    <property type="match status" value="1"/>
</dbReference>
<dbReference type="RefSeq" id="WP_232595085.1">
    <property type="nucleotide sequence ID" value="NZ_BSPD01000092.1"/>
</dbReference>
<accession>A0AA37WNS4</accession>
<organism evidence="2 3">
    <name type="scientific">Marinibactrum halimedae</name>
    <dbReference type="NCBI Taxonomy" id="1444977"/>
    <lineage>
        <taxon>Bacteria</taxon>
        <taxon>Pseudomonadati</taxon>
        <taxon>Pseudomonadota</taxon>
        <taxon>Gammaproteobacteria</taxon>
        <taxon>Cellvibrionales</taxon>
        <taxon>Cellvibrionaceae</taxon>
        <taxon>Marinibactrum</taxon>
    </lineage>
</organism>
<name>A0AA37WNS4_9GAMM</name>
<dbReference type="Gene3D" id="3.30.750.24">
    <property type="entry name" value="STAS domain"/>
    <property type="match status" value="1"/>
</dbReference>
<dbReference type="InterPro" id="IPR002645">
    <property type="entry name" value="STAS_dom"/>
</dbReference>
<dbReference type="EMBL" id="BSPD01000092">
    <property type="protein sequence ID" value="GLS27860.1"/>
    <property type="molecule type" value="Genomic_DNA"/>
</dbReference>
<gene>
    <name evidence="2" type="ORF">GCM10007877_35790</name>
</gene>
<feature type="domain" description="STAS" evidence="1">
    <location>
        <begin position="1"/>
        <end position="97"/>
    </location>
</feature>
<evidence type="ECO:0000259" key="1">
    <source>
        <dbReference type="PROSITE" id="PS50801"/>
    </source>
</evidence>
<dbReference type="PROSITE" id="PS50801">
    <property type="entry name" value="STAS"/>
    <property type="match status" value="1"/>
</dbReference>
<dbReference type="Pfam" id="PF01740">
    <property type="entry name" value="STAS"/>
    <property type="match status" value="1"/>
</dbReference>
<proteinExistence type="predicted"/>
<dbReference type="CDD" id="cd07043">
    <property type="entry name" value="STAS_anti-anti-sigma_factors"/>
    <property type="match status" value="1"/>
</dbReference>
<dbReference type="AlphaFoldDB" id="A0AA37WNS4"/>
<evidence type="ECO:0000313" key="2">
    <source>
        <dbReference type="EMBL" id="GLS27860.1"/>
    </source>
</evidence>
<keyword evidence="3" id="KW-1185">Reference proteome</keyword>
<dbReference type="SUPFAM" id="SSF52091">
    <property type="entry name" value="SpoIIaa-like"/>
    <property type="match status" value="1"/>
</dbReference>
<evidence type="ECO:0000313" key="3">
    <source>
        <dbReference type="Proteomes" id="UP001156870"/>
    </source>
</evidence>
<reference evidence="2 3" key="1">
    <citation type="journal article" date="2014" name="Int. J. Syst. Evol. Microbiol.">
        <title>Complete genome sequence of Corynebacterium casei LMG S-19264T (=DSM 44701T), isolated from a smear-ripened cheese.</title>
        <authorList>
            <consortium name="US DOE Joint Genome Institute (JGI-PGF)"/>
            <person name="Walter F."/>
            <person name="Albersmeier A."/>
            <person name="Kalinowski J."/>
            <person name="Ruckert C."/>
        </authorList>
    </citation>
    <scope>NUCLEOTIDE SEQUENCE [LARGE SCALE GENOMIC DNA]</scope>
    <source>
        <strain evidence="2 3">NBRC 110095</strain>
    </source>
</reference>
<dbReference type="InterPro" id="IPR036513">
    <property type="entry name" value="STAS_dom_sf"/>
</dbReference>
<dbReference type="Proteomes" id="UP001156870">
    <property type="component" value="Unassembled WGS sequence"/>
</dbReference>